<keyword evidence="9" id="KW-1185">Reference proteome</keyword>
<dbReference type="GO" id="GO:0007165">
    <property type="term" value="P:signal transduction"/>
    <property type="evidence" value="ECO:0007669"/>
    <property type="project" value="UniProtKB-KW"/>
</dbReference>
<keyword evidence="1" id="KW-0145">Chemotaxis</keyword>
<keyword evidence="5" id="KW-0472">Membrane</keyword>
<dbReference type="InterPro" id="IPR004089">
    <property type="entry name" value="MCPsignal_dom"/>
</dbReference>
<dbReference type="Gene3D" id="1.10.287.950">
    <property type="entry name" value="Methyl-accepting chemotaxis protein"/>
    <property type="match status" value="1"/>
</dbReference>
<evidence type="ECO:0000256" key="3">
    <source>
        <dbReference type="PROSITE-ProRule" id="PRU00284"/>
    </source>
</evidence>
<comment type="caution">
    <text evidence="8">The sequence shown here is derived from an EMBL/GenBank/DDBJ whole genome shotgun (WGS) entry which is preliminary data.</text>
</comment>
<feature type="domain" description="HAMP" evidence="7">
    <location>
        <begin position="234"/>
        <end position="287"/>
    </location>
</feature>
<dbReference type="PROSITE" id="PS50885">
    <property type="entry name" value="HAMP"/>
    <property type="match status" value="2"/>
</dbReference>
<dbReference type="PROSITE" id="PS50111">
    <property type="entry name" value="CHEMOTAXIS_TRANSDUC_2"/>
    <property type="match status" value="1"/>
</dbReference>
<reference evidence="8 9" key="1">
    <citation type="submission" date="2018-08" db="EMBL/GenBank/DDBJ databases">
        <title>Erythrobacter zhengii sp.nov., a bacterium isolated from deep-sea sediment.</title>
        <authorList>
            <person name="Fang C."/>
            <person name="Wu Y.-H."/>
            <person name="Sun C."/>
            <person name="Wang H."/>
            <person name="Cheng H."/>
            <person name="Meng F.-X."/>
            <person name="Wang C.-S."/>
            <person name="Xu X.-W."/>
        </authorList>
    </citation>
    <scope>NUCLEOTIDE SEQUENCE [LARGE SCALE GENOMIC DNA]</scope>
    <source>
        <strain evidence="8 9">CCTCC AB 2015396</strain>
    </source>
</reference>
<dbReference type="SMART" id="SM00304">
    <property type="entry name" value="HAMP"/>
    <property type="match status" value="2"/>
</dbReference>
<keyword evidence="5" id="KW-0812">Transmembrane</keyword>
<dbReference type="InterPro" id="IPR003660">
    <property type="entry name" value="HAMP_dom"/>
</dbReference>
<feature type="transmembrane region" description="Helical" evidence="5">
    <location>
        <begin position="206"/>
        <end position="228"/>
    </location>
</feature>
<feature type="transmembrane region" description="Helical" evidence="5">
    <location>
        <begin position="46"/>
        <end position="72"/>
    </location>
</feature>
<dbReference type="AlphaFoldDB" id="A0A3A1P1X9"/>
<dbReference type="Pfam" id="PF00015">
    <property type="entry name" value="MCPsignal"/>
    <property type="match status" value="1"/>
</dbReference>
<dbReference type="GO" id="GO:0006935">
    <property type="term" value="P:chemotaxis"/>
    <property type="evidence" value="ECO:0007669"/>
    <property type="project" value="UniProtKB-KW"/>
</dbReference>
<keyword evidence="3" id="KW-0807">Transducer</keyword>
<dbReference type="GO" id="GO:0016020">
    <property type="term" value="C:membrane"/>
    <property type="evidence" value="ECO:0007669"/>
    <property type="project" value="InterPro"/>
</dbReference>
<keyword evidence="5" id="KW-1133">Transmembrane helix</keyword>
<dbReference type="PANTHER" id="PTHR43531">
    <property type="entry name" value="PROTEIN ICFG"/>
    <property type="match status" value="1"/>
</dbReference>
<dbReference type="CDD" id="cd06225">
    <property type="entry name" value="HAMP"/>
    <property type="match status" value="1"/>
</dbReference>
<dbReference type="SMART" id="SM00283">
    <property type="entry name" value="MA"/>
    <property type="match status" value="1"/>
</dbReference>
<protein>
    <submittedName>
        <fullName evidence="8">Methyl-accepting chemotaxis protein</fullName>
    </submittedName>
</protein>
<evidence type="ECO:0000256" key="2">
    <source>
        <dbReference type="ARBA" id="ARBA00029447"/>
    </source>
</evidence>
<dbReference type="Gene3D" id="6.10.340.10">
    <property type="match status" value="1"/>
</dbReference>
<evidence type="ECO:0000256" key="5">
    <source>
        <dbReference type="SAM" id="Phobius"/>
    </source>
</evidence>
<name>A0A3A1P1X9_9SPHN</name>
<accession>A0A3A1P1X9</accession>
<evidence type="ECO:0000256" key="1">
    <source>
        <dbReference type="ARBA" id="ARBA00022500"/>
    </source>
</evidence>
<dbReference type="SUPFAM" id="SSF158472">
    <property type="entry name" value="HAMP domain-like"/>
    <property type="match status" value="1"/>
</dbReference>
<dbReference type="EMBL" id="QXFM01000139">
    <property type="protein sequence ID" value="RIV81129.1"/>
    <property type="molecule type" value="Genomic_DNA"/>
</dbReference>
<dbReference type="PANTHER" id="PTHR43531:SF11">
    <property type="entry name" value="METHYL-ACCEPTING CHEMOTAXIS PROTEIN 3"/>
    <property type="match status" value="1"/>
</dbReference>
<evidence type="ECO:0000259" key="6">
    <source>
        <dbReference type="PROSITE" id="PS50111"/>
    </source>
</evidence>
<dbReference type="SUPFAM" id="SSF58104">
    <property type="entry name" value="Methyl-accepting chemotaxis protein (MCP) signaling domain"/>
    <property type="match status" value="1"/>
</dbReference>
<dbReference type="Proteomes" id="UP000265366">
    <property type="component" value="Unassembled WGS sequence"/>
</dbReference>
<evidence type="ECO:0000256" key="4">
    <source>
        <dbReference type="SAM" id="MobiDB-lite"/>
    </source>
</evidence>
<feature type="domain" description="HAMP" evidence="7">
    <location>
        <begin position="303"/>
        <end position="341"/>
    </location>
</feature>
<dbReference type="OrthoDB" id="8482111at2"/>
<sequence>MPSLLPSHECKSQPSGAGASSARESMNNYDRGFAGWLAGKSIAKRLGFQATAAVVLGVMLIVAVGIGSWLTYKMTLKDDAYSSAALHSALLEKDFASLERDAFKYALVHDGGTENGFRSNFADMHTSIESARTVLQGDLAPQVDEIVRLTDAYGEAVDWAVRNDSGGTVGVARILEAGERVDGAIEAVRNETIARAEALSAEQHRLALAVVVATVLIMLVSCAIQIFLAGLIKRLIGGETGALIGSIGQIEAGNLTARVPYQDRTDEIGELARASERLREARVGQAQKEQDTQHMIEVFGECLGKMSKGDLTVGLPELGSDYAALRASFNATVTQLHDTMNSVSASAGSVRSGSMEIRQASDDLAARNEKQAAELSRITESVVSISDGMASSAASADTAARNVDAAMSEARDGGEIVARAVTAMDSIESSTKQIGNIITVIDGFSFQTSLLALNAGVEAARAGEVGRGFAVVANEVRDLAQRSSEAAEEIRQLINSSIAEVASGAQLVRDTGTALDQIIQRIADVATTANAISQALSSHAGSLENAKSAMGEIDRSTHQNAAMAEESNAAARQLAAEADNLTQLVTQFRLSGSNASVLASMAAERMNRESAAPRPAYRAPAAMPAAVSGNLALAVAPEAFDDQDWSEF</sequence>
<feature type="domain" description="Methyl-accepting transducer" evidence="6">
    <location>
        <begin position="346"/>
        <end position="575"/>
    </location>
</feature>
<organism evidence="8 9">
    <name type="scientific">Aurantiacibacter xanthus</name>
    <dbReference type="NCBI Taxonomy" id="1784712"/>
    <lineage>
        <taxon>Bacteria</taxon>
        <taxon>Pseudomonadati</taxon>
        <taxon>Pseudomonadota</taxon>
        <taxon>Alphaproteobacteria</taxon>
        <taxon>Sphingomonadales</taxon>
        <taxon>Erythrobacteraceae</taxon>
        <taxon>Aurantiacibacter</taxon>
    </lineage>
</organism>
<feature type="region of interest" description="Disordered" evidence="4">
    <location>
        <begin position="1"/>
        <end position="23"/>
    </location>
</feature>
<gene>
    <name evidence="8" type="ORF">D2V17_18050</name>
</gene>
<evidence type="ECO:0000313" key="9">
    <source>
        <dbReference type="Proteomes" id="UP000265366"/>
    </source>
</evidence>
<proteinExistence type="inferred from homology"/>
<evidence type="ECO:0000259" key="7">
    <source>
        <dbReference type="PROSITE" id="PS50885"/>
    </source>
</evidence>
<evidence type="ECO:0000313" key="8">
    <source>
        <dbReference type="EMBL" id="RIV81129.1"/>
    </source>
</evidence>
<dbReference type="InterPro" id="IPR051310">
    <property type="entry name" value="MCP_chemotaxis"/>
</dbReference>
<comment type="similarity">
    <text evidence="2">Belongs to the methyl-accepting chemotaxis (MCP) protein family.</text>
</comment>